<evidence type="ECO:0000313" key="8">
    <source>
        <dbReference type="Proteomes" id="UP000007267"/>
    </source>
</evidence>
<keyword evidence="3" id="KW-0597">Phosphoprotein</keyword>
<name>K7F271_PELSI</name>
<feature type="region of interest" description="Disordered" evidence="6">
    <location>
        <begin position="546"/>
        <end position="577"/>
    </location>
</feature>
<feature type="compositionally biased region" description="Basic and acidic residues" evidence="6">
    <location>
        <begin position="345"/>
        <end position="375"/>
    </location>
</feature>
<dbReference type="EMBL" id="AGCU01004564">
    <property type="status" value="NOT_ANNOTATED_CDS"/>
    <property type="molecule type" value="Genomic_DNA"/>
</dbReference>
<evidence type="ECO:0000256" key="5">
    <source>
        <dbReference type="SAM" id="Coils"/>
    </source>
</evidence>
<reference evidence="7" key="4">
    <citation type="submission" date="2025-09" db="UniProtKB">
        <authorList>
            <consortium name="Ensembl"/>
        </authorList>
    </citation>
    <scope>IDENTIFICATION</scope>
</reference>
<dbReference type="STRING" id="13735.ENSPSIP00000002131"/>
<dbReference type="OMA" id="NMLTEKW"/>
<feature type="compositionally biased region" description="Acidic residues" evidence="6">
    <location>
        <begin position="178"/>
        <end position="188"/>
    </location>
</feature>
<organism evidence="7 8">
    <name type="scientific">Pelodiscus sinensis</name>
    <name type="common">Chinese softshell turtle</name>
    <name type="synonym">Trionyx sinensis</name>
    <dbReference type="NCBI Taxonomy" id="13735"/>
    <lineage>
        <taxon>Eukaryota</taxon>
        <taxon>Metazoa</taxon>
        <taxon>Chordata</taxon>
        <taxon>Craniata</taxon>
        <taxon>Vertebrata</taxon>
        <taxon>Euteleostomi</taxon>
        <taxon>Archelosauria</taxon>
        <taxon>Testudinata</taxon>
        <taxon>Testudines</taxon>
        <taxon>Cryptodira</taxon>
        <taxon>Trionychia</taxon>
        <taxon>Trionychidae</taxon>
        <taxon>Pelodiscus</taxon>
    </lineage>
</organism>
<accession>K7F271</accession>
<dbReference type="EMBL" id="AGCU01004567">
    <property type="status" value="NOT_ANNOTATED_CDS"/>
    <property type="molecule type" value="Genomic_DNA"/>
</dbReference>
<dbReference type="HOGENOM" id="CLU_002153_0_0_1"/>
<dbReference type="Ensembl" id="ENSPSIT00000002138.1">
    <property type="protein sequence ID" value="ENSPSIP00000002131.1"/>
    <property type="gene ID" value="ENSPSIG00000002132.1"/>
</dbReference>
<dbReference type="EMBL" id="AGCU01004568">
    <property type="status" value="NOT_ANNOTATED_CDS"/>
    <property type="molecule type" value="Genomic_DNA"/>
</dbReference>
<feature type="region of interest" description="Disordered" evidence="6">
    <location>
        <begin position="964"/>
        <end position="1009"/>
    </location>
</feature>
<reference evidence="8" key="1">
    <citation type="submission" date="2011-10" db="EMBL/GenBank/DDBJ databases">
        <authorList>
            <consortium name="Soft-shell Turtle Genome Consortium"/>
        </authorList>
    </citation>
    <scope>NUCLEOTIDE SEQUENCE [LARGE SCALE GENOMIC DNA]</scope>
    <source>
        <strain evidence="8">Daiwa-1</strain>
    </source>
</reference>
<keyword evidence="2" id="KW-0963">Cytoplasm</keyword>
<gene>
    <name evidence="7" type="primary">CEP164</name>
</gene>
<dbReference type="GO" id="GO:0005829">
    <property type="term" value="C:cytosol"/>
    <property type="evidence" value="ECO:0007669"/>
    <property type="project" value="Ensembl"/>
</dbReference>
<dbReference type="EMBL" id="AGCU01004569">
    <property type="status" value="NOT_ANNOTATED_CDS"/>
    <property type="molecule type" value="Genomic_DNA"/>
</dbReference>
<evidence type="ECO:0000256" key="1">
    <source>
        <dbReference type="ARBA" id="ARBA00004496"/>
    </source>
</evidence>
<feature type="compositionally biased region" description="Basic and acidic residues" evidence="6">
    <location>
        <begin position="215"/>
        <end position="231"/>
    </location>
</feature>
<dbReference type="GO" id="GO:0005813">
    <property type="term" value="C:centrosome"/>
    <property type="evidence" value="ECO:0007669"/>
    <property type="project" value="Ensembl"/>
</dbReference>
<dbReference type="GeneTree" id="ENSGT00950000183078"/>
<dbReference type="GO" id="GO:0005654">
    <property type="term" value="C:nucleoplasm"/>
    <property type="evidence" value="ECO:0007669"/>
    <property type="project" value="Ensembl"/>
</dbReference>
<reference evidence="7" key="3">
    <citation type="submission" date="2025-08" db="UniProtKB">
        <authorList>
            <consortium name="Ensembl"/>
        </authorList>
    </citation>
    <scope>IDENTIFICATION</scope>
</reference>
<feature type="compositionally biased region" description="Basic and acidic residues" evidence="6">
    <location>
        <begin position="550"/>
        <end position="577"/>
    </location>
</feature>
<feature type="region of interest" description="Disordered" evidence="6">
    <location>
        <begin position="754"/>
        <end position="777"/>
    </location>
</feature>
<feature type="coiled-coil region" evidence="5">
    <location>
        <begin position="1073"/>
        <end position="1121"/>
    </location>
</feature>
<dbReference type="EMBL" id="AGCU01004566">
    <property type="status" value="NOT_ANNOTATED_CDS"/>
    <property type="molecule type" value="Genomic_DNA"/>
</dbReference>
<dbReference type="Proteomes" id="UP000007267">
    <property type="component" value="Unassembled WGS sequence"/>
</dbReference>
<evidence type="ECO:0000256" key="2">
    <source>
        <dbReference type="ARBA" id="ARBA00022490"/>
    </source>
</evidence>
<feature type="region of interest" description="Disordered" evidence="6">
    <location>
        <begin position="1"/>
        <end position="137"/>
    </location>
</feature>
<sequence>MKLNRSRDAPEKNIEGRPEETGGGEGRTEPVPRGLEADLFPEVLQVPPGWLAQPAECQESSRPCRQEGGELTQSRKATEENSKLALWEGAGSNEAPGSLLAPVQAPPGSLAPLRGAMDGPGSALHGSPSTSVENSGVSSLLLREATLAPQTIKPSGLTRSLLGSMHDGKASFNLLALEEGEEEEESEDQTPRGTARLLRNLHMDISALGDGFEYEKESLQESRPEDRHECPLDSDGVCPPAPAKPAYSSLCGPDKEEPCGEPLGSELLEKEETDVEDAVSVAYEQSGSPGARAAVGTEVVSSLGPPTAASAGVRAAEADRMERVAVTADTRPASDKSVNGARAEAAGRRSDRKLDASEESDASEHVRELQVSDQSDHELLHVMDFGFPSWLSEQVLDVGVLSAALDSAQVEAQGLGEEEKDQSQASLEAEQSKRTEGAESEREQSPASACEGAEEKCLSLESAGQEERAAVEQKEGSLNSRTGPEESAAPHQVALREEIKQAASLNRPCAQSPEEIAQELEQDKMRFLQAKEEKLKRFQEELRQEEEEEARMLHQQKEKSLQSLKEELTKASEEEELRMREEEAEKLSKLRAQISSEADTEKEKIRAEQAAALHRQREEWESLQKVEQESLEERKKQALARLKLEVEEAQQREVAELEQEKERVLEALKERLERERREAAEALEKQFATELQELKSAAEEKHQKVVSSLRKQIAEAQRCEEAQLQEELERAELKVQHKMSRVADFERELSELMKETRQDVERDHERKMERMKEEHREALARIQDQYEEEERKQRAEKLEELRGELERLRQLHDGQLRALRKELDEQLSDLQQGHKAKEQRLQELEMELEIRAKEAKARSAQLNHQEEAMRKRRQQALEDEKQLELERNEAALGAQLRLEESRKEHAALVESIRQLRRALEELQDQKAELESQVDLLQTRSQRLQKRISELEAAVQSKQEALKELAAEDSVASPRREAELHVEDLRETPEARASREPASLPSHSNGDSDLRLDNVRHYISAEGVSIRSAKEFLVQQTRSLRKRHAVLKAAKLQWRHDMQQAQDEGQDLDSSQLLDDVRQSLEEESKQLGRMKSAMRKGQVLLKKKEEKLSQLESSLLEELSDEDTLRGLACKKAVTFDLSDSDATSSLSSTEVPPHAVDVKPDAQFPQLDKIQHLTDTLQHITTELNGVLGALGSLSRERSPLFAPGPAPALPSDGLPLSAYTSVARVPPAGVPLVNQWAWSSGVSSSLAAAGQSVDSLLAEKWRKYFPGGVPALSGSPAPLDSKLGYLPAGEQLRLFQHSQPRGPEADRTNVQGMIDANKRWLANFRKDSKVPLFASTQKPSASSPGLVQLGLDENNQIKVYHY</sequence>
<evidence type="ECO:0000313" key="7">
    <source>
        <dbReference type="Ensembl" id="ENSPSIP00000002131.1"/>
    </source>
</evidence>
<comment type="subcellular location">
    <subcellularLocation>
        <location evidence="1">Cytoplasm</location>
    </subcellularLocation>
</comment>
<reference evidence="8" key="2">
    <citation type="journal article" date="2013" name="Nat. Genet.">
        <title>The draft genomes of soft-shell turtle and green sea turtle yield insights into the development and evolution of the turtle-specific body plan.</title>
        <authorList>
            <person name="Wang Z."/>
            <person name="Pascual-Anaya J."/>
            <person name="Zadissa A."/>
            <person name="Li W."/>
            <person name="Niimura Y."/>
            <person name="Huang Z."/>
            <person name="Li C."/>
            <person name="White S."/>
            <person name="Xiong Z."/>
            <person name="Fang D."/>
            <person name="Wang B."/>
            <person name="Ming Y."/>
            <person name="Chen Y."/>
            <person name="Zheng Y."/>
            <person name="Kuraku S."/>
            <person name="Pignatelli M."/>
            <person name="Herrero J."/>
            <person name="Beal K."/>
            <person name="Nozawa M."/>
            <person name="Li Q."/>
            <person name="Wang J."/>
            <person name="Zhang H."/>
            <person name="Yu L."/>
            <person name="Shigenobu S."/>
            <person name="Wang J."/>
            <person name="Liu J."/>
            <person name="Flicek P."/>
            <person name="Searle S."/>
            <person name="Wang J."/>
            <person name="Kuratani S."/>
            <person name="Yin Y."/>
            <person name="Aken B."/>
            <person name="Zhang G."/>
            <person name="Irie N."/>
        </authorList>
    </citation>
    <scope>NUCLEOTIDE SEQUENCE [LARGE SCALE GENOMIC DNA]</scope>
    <source>
        <strain evidence="8">Daiwa-1</strain>
    </source>
</reference>
<evidence type="ECO:0000256" key="6">
    <source>
        <dbReference type="SAM" id="MobiDB-lite"/>
    </source>
</evidence>
<protein>
    <submittedName>
        <fullName evidence="7">Centrosomal protein 164</fullName>
    </submittedName>
</protein>
<dbReference type="InterPro" id="IPR051841">
    <property type="entry name" value="MT-Golgi_org_protein"/>
</dbReference>
<dbReference type="GO" id="GO:0097539">
    <property type="term" value="C:ciliary transition fiber"/>
    <property type="evidence" value="ECO:0007669"/>
    <property type="project" value="Ensembl"/>
</dbReference>
<evidence type="ECO:0000256" key="3">
    <source>
        <dbReference type="ARBA" id="ARBA00022553"/>
    </source>
</evidence>
<feature type="compositionally biased region" description="Basic and acidic residues" evidence="6">
    <location>
        <begin position="1"/>
        <end position="30"/>
    </location>
</feature>
<feature type="region of interest" description="Disordered" evidence="6">
    <location>
        <begin position="215"/>
        <end position="375"/>
    </location>
</feature>
<feature type="region of interest" description="Disordered" evidence="6">
    <location>
        <begin position="173"/>
        <end position="194"/>
    </location>
</feature>
<dbReference type="GO" id="GO:0005814">
    <property type="term" value="C:centriole"/>
    <property type="evidence" value="ECO:0007669"/>
    <property type="project" value="Ensembl"/>
</dbReference>
<keyword evidence="8" id="KW-1185">Reference proteome</keyword>
<feature type="region of interest" description="Disordered" evidence="6">
    <location>
        <begin position="411"/>
        <end position="493"/>
    </location>
</feature>
<dbReference type="eggNOG" id="ENOG502QR4A">
    <property type="taxonomic scope" value="Eukaryota"/>
</dbReference>
<proteinExistence type="predicted"/>
<dbReference type="PANTHER" id="PTHR18902">
    <property type="entry name" value="NUCLEAR MITOTIC APPARATUS PROTEIN 1-RELATED"/>
    <property type="match status" value="1"/>
</dbReference>
<feature type="compositionally biased region" description="Basic and acidic residues" evidence="6">
    <location>
        <begin position="465"/>
        <end position="475"/>
    </location>
</feature>
<evidence type="ECO:0000256" key="4">
    <source>
        <dbReference type="ARBA" id="ARBA00023054"/>
    </source>
</evidence>
<feature type="compositionally biased region" description="Basic and acidic residues" evidence="6">
    <location>
        <begin position="430"/>
        <end position="444"/>
    </location>
</feature>
<keyword evidence="4 5" id="KW-0175">Coiled coil</keyword>
<dbReference type="PANTHER" id="PTHR18902:SF27">
    <property type="entry name" value="CENTROSOMAL PROTEIN OF 164 KDA"/>
    <property type="match status" value="1"/>
</dbReference>
<dbReference type="EMBL" id="AGCU01004565">
    <property type="status" value="NOT_ANNOTATED_CDS"/>
    <property type="molecule type" value="Genomic_DNA"/>
</dbReference>
<dbReference type="GO" id="GO:0060271">
    <property type="term" value="P:cilium assembly"/>
    <property type="evidence" value="ECO:0007669"/>
    <property type="project" value="Ensembl"/>
</dbReference>
<feature type="compositionally biased region" description="Polar residues" evidence="6">
    <location>
        <begin position="127"/>
        <end position="137"/>
    </location>
</feature>
<feature type="compositionally biased region" description="Basic and acidic residues" evidence="6">
    <location>
        <begin position="973"/>
        <end position="994"/>
    </location>
</feature>